<dbReference type="UniPathway" id="UPA00378"/>
<keyword evidence="3 5" id="KW-1133">Transmembrane helix</keyword>
<evidence type="ECO:0000256" key="1">
    <source>
        <dbReference type="ARBA" id="ARBA00004127"/>
    </source>
</evidence>
<dbReference type="PANTHER" id="PTHR14624:SF0">
    <property type="entry name" value="POLYPRENOL REDUCTASE"/>
    <property type="match status" value="1"/>
</dbReference>
<evidence type="ECO:0000256" key="4">
    <source>
        <dbReference type="ARBA" id="ARBA00023136"/>
    </source>
</evidence>
<dbReference type="EC" id="1.3.1.94" evidence="5"/>
<dbReference type="EMBL" id="ACYE01000422">
    <property type="protein sequence ID" value="EFE38123.1"/>
    <property type="molecule type" value="Genomic_DNA"/>
</dbReference>
<comment type="catalytic activity">
    <reaction evidence="5">
        <text>a di-trans,poly-cis-dolichal + NADP(+) = a di-trans,poly-cis-polyprenal + NADPH + H(+)</text>
        <dbReference type="Rhea" id="RHEA:80727"/>
        <dbReference type="Rhea" id="RHEA-COMP:19536"/>
        <dbReference type="Rhea" id="RHEA-COMP:19537"/>
        <dbReference type="ChEBI" id="CHEBI:15378"/>
        <dbReference type="ChEBI" id="CHEBI:57783"/>
        <dbReference type="ChEBI" id="CHEBI:58349"/>
        <dbReference type="ChEBI" id="CHEBI:231623"/>
        <dbReference type="ChEBI" id="CHEBI:231637"/>
        <dbReference type="EC" id="1.3.1.94"/>
    </reaction>
    <physiologicalReaction direction="right-to-left" evidence="5">
        <dbReference type="Rhea" id="RHEA:80729"/>
    </physiologicalReaction>
</comment>
<comment type="function">
    <text evidence="5">Plays a key role in early steps of protein N-linked glycosylation by being involved in the conversion of polyprenol into dolichol. Acts as a polyprenal reductase that mediates the reduction of polyprenal into dolichal in a NADP-dependent mechanism. Dolichols are required for the synthesis of dolichol-linked monosaccharides and the oligosaccharide precursor used for N-glycosylation.</text>
</comment>
<proteinExistence type="inferred from homology"/>
<feature type="transmembrane region" description="Helical" evidence="5">
    <location>
        <begin position="12"/>
        <end position="33"/>
    </location>
</feature>
<dbReference type="HOGENOM" id="CLU_044409_0_1_1"/>
<comment type="pathway">
    <text evidence="5">Protein modification; protein glycosylation.</text>
</comment>
<reference evidence="8" key="1">
    <citation type="journal article" date="2011" name="Genome Biol.">
        <title>Comparative and functional genomics provide insights into the pathogenicity of dermatophytic fungi.</title>
        <authorList>
            <person name="Burmester A."/>
            <person name="Shelest E."/>
            <person name="Gloeckner G."/>
            <person name="Heddergott C."/>
            <person name="Schindler S."/>
            <person name="Staib P."/>
            <person name="Heidel A."/>
            <person name="Felder M."/>
            <person name="Petzold A."/>
            <person name="Szafranski K."/>
            <person name="Feuermann M."/>
            <person name="Pedruzzi I."/>
            <person name="Priebe S."/>
            <person name="Groth M."/>
            <person name="Winkler R."/>
            <person name="Li W."/>
            <person name="Kniemeyer O."/>
            <person name="Schroeckh V."/>
            <person name="Hertweck C."/>
            <person name="Hube B."/>
            <person name="White T.C."/>
            <person name="Platzer M."/>
            <person name="Guthke R."/>
            <person name="Heitman J."/>
            <person name="Woestemeyer J."/>
            <person name="Zipfel P.F."/>
            <person name="Monod M."/>
            <person name="Brakhage A.A."/>
        </authorList>
    </citation>
    <scope>NUCLEOTIDE SEQUENCE [LARGE SCALE GENOMIC DNA]</scope>
    <source>
        <strain evidence="8">HKI 0517</strain>
    </source>
</reference>
<organism evidence="7 8">
    <name type="scientific">Trichophyton verrucosum (strain HKI 0517)</name>
    <dbReference type="NCBI Taxonomy" id="663202"/>
    <lineage>
        <taxon>Eukaryota</taxon>
        <taxon>Fungi</taxon>
        <taxon>Dikarya</taxon>
        <taxon>Ascomycota</taxon>
        <taxon>Pezizomycotina</taxon>
        <taxon>Eurotiomycetes</taxon>
        <taxon>Eurotiomycetidae</taxon>
        <taxon>Onygenales</taxon>
        <taxon>Arthrodermataceae</taxon>
        <taxon>Trichophyton</taxon>
    </lineage>
</organism>
<comment type="caution">
    <text evidence="7">The sequence shown here is derived from an EMBL/GenBank/DDBJ whole genome shotgun (WGS) entry which is preliminary data.</text>
</comment>
<dbReference type="KEGG" id="tve:TRV_07203"/>
<comment type="subcellular location">
    <subcellularLocation>
        <location evidence="1">Endomembrane system</location>
        <topology evidence="1">Multi-pass membrane protein</topology>
    </subcellularLocation>
    <subcellularLocation>
        <location evidence="5">Endoplasmic reticulum membrane</location>
    </subcellularLocation>
</comment>
<comment type="caution">
    <text evidence="5">Lacks conserved residue(s) required for the propagation of feature annotation.</text>
</comment>
<feature type="domain" description="3-oxo-5-alpha-steroid 4-dehydrogenase C-terminal" evidence="6">
    <location>
        <begin position="222"/>
        <end position="335"/>
    </location>
</feature>
<dbReference type="GO" id="GO:0003865">
    <property type="term" value="F:3-oxo-5-alpha-steroid 4-dehydrogenase activity"/>
    <property type="evidence" value="ECO:0007669"/>
    <property type="project" value="TreeGrafter"/>
</dbReference>
<dbReference type="GeneID" id="9581163"/>
<keyword evidence="8" id="KW-1185">Reference proteome</keyword>
<protein>
    <recommendedName>
        <fullName evidence="5">Polyprenal reductase</fullName>
        <ecNumber evidence="5">1.3.1.94</ecNumber>
    </recommendedName>
</protein>
<keyword evidence="5" id="KW-0521">NADP</keyword>
<dbReference type="InterPro" id="IPR001104">
    <property type="entry name" value="3-oxo-5_a-steroid_4-DH_C"/>
</dbReference>
<name>D4DJ38_TRIVH</name>
<keyword evidence="2 5" id="KW-0812">Transmembrane</keyword>
<dbReference type="Proteomes" id="UP000008383">
    <property type="component" value="Unassembled WGS sequence"/>
</dbReference>
<comment type="similarity">
    <text evidence="5">Belongs to the steroid 5-alpha reductase family. Polyprenal reductase subfamily.</text>
</comment>
<sequence>MDGLAGMDLVDWIRGGYVVLAASVMAVNSLKFLRDRFISYGARTLPASKEPSSKPSAVATVPPWGGIAGILDRVATWDVPHSYFTHFYYCAVGVAFFWWYQLLARGWAFKLIASMVDHETRKSSMSFNQIFLCWSLFTIQACRRLYECLSFVKPSQARMHVGHWLYGFAYYIVMGVAIWIEGTSRIFSTFLYLIERGSNLKLKATLLSTNSPLGNAALTAPSLRSLIFIPVFIFASGIQYDCHEYLASLVKYTLPVHPAFVNIISPHYTAECMIYLSLSFLAAPPGSIVNNTIFSAVILTAVQLGTSAAATKKWYSEKFGREKVKDRWIMLPFIW</sequence>
<gene>
    <name evidence="7" type="ORF">TRV_07203</name>
</gene>
<dbReference type="GO" id="GO:0005789">
    <property type="term" value="C:endoplasmic reticulum membrane"/>
    <property type="evidence" value="ECO:0007669"/>
    <property type="project" value="UniProtKB-SubCell"/>
</dbReference>
<dbReference type="InterPro" id="IPR039698">
    <property type="entry name" value="Dfg10/SRD5A3"/>
</dbReference>
<accession>D4DJ38</accession>
<dbReference type="AlphaFoldDB" id="D4DJ38"/>
<dbReference type="OrthoDB" id="541710at2759"/>
<keyword evidence="4 5" id="KW-0472">Membrane</keyword>
<evidence type="ECO:0000256" key="3">
    <source>
        <dbReference type="ARBA" id="ARBA00022989"/>
    </source>
</evidence>
<keyword evidence="5" id="KW-0256">Endoplasmic reticulum</keyword>
<dbReference type="GO" id="GO:0160198">
    <property type="term" value="F:polyprenal reductase activity"/>
    <property type="evidence" value="ECO:0007669"/>
    <property type="project" value="UniProtKB-EC"/>
</dbReference>
<dbReference type="RefSeq" id="XP_003018768.1">
    <property type="nucleotide sequence ID" value="XM_003018722.1"/>
</dbReference>
<feature type="transmembrane region" description="Helical" evidence="5">
    <location>
        <begin position="83"/>
        <end position="100"/>
    </location>
</feature>
<dbReference type="PROSITE" id="PS50244">
    <property type="entry name" value="S5A_REDUCTASE"/>
    <property type="match status" value="1"/>
</dbReference>
<dbReference type="GO" id="GO:0016095">
    <property type="term" value="P:polyprenol catabolic process"/>
    <property type="evidence" value="ECO:0007669"/>
    <property type="project" value="UniProtKB-UniRule"/>
</dbReference>
<keyword evidence="5" id="KW-0560">Oxidoreductase</keyword>
<dbReference type="GO" id="GO:0006488">
    <property type="term" value="P:dolichol-linked oligosaccharide biosynthetic process"/>
    <property type="evidence" value="ECO:0007669"/>
    <property type="project" value="UniProtKB-UniRule"/>
</dbReference>
<feature type="transmembrane region" description="Helical" evidence="5">
    <location>
        <begin position="168"/>
        <end position="194"/>
    </location>
</feature>
<dbReference type="Pfam" id="PF02544">
    <property type="entry name" value="Steroid_dh"/>
    <property type="match status" value="1"/>
</dbReference>
<evidence type="ECO:0000313" key="8">
    <source>
        <dbReference type="Proteomes" id="UP000008383"/>
    </source>
</evidence>
<dbReference type="GO" id="GO:0102389">
    <property type="term" value="F:polyprenol reductase activity"/>
    <property type="evidence" value="ECO:0007669"/>
    <property type="project" value="UniProtKB-UniRule"/>
</dbReference>
<evidence type="ECO:0000256" key="5">
    <source>
        <dbReference type="RuleBase" id="RU367081"/>
    </source>
</evidence>
<evidence type="ECO:0000313" key="7">
    <source>
        <dbReference type="EMBL" id="EFE38123.1"/>
    </source>
</evidence>
<evidence type="ECO:0000256" key="2">
    <source>
        <dbReference type="ARBA" id="ARBA00022692"/>
    </source>
</evidence>
<evidence type="ECO:0000259" key="6">
    <source>
        <dbReference type="Pfam" id="PF02544"/>
    </source>
</evidence>
<dbReference type="PANTHER" id="PTHR14624">
    <property type="entry name" value="DFG10 PROTEIN"/>
    <property type="match status" value="1"/>
</dbReference>